<evidence type="ECO:0000313" key="1">
    <source>
        <dbReference type="EMBL" id="KAF0714336.1"/>
    </source>
</evidence>
<sequence length="205" mass="23788">MHMDTQTSDPPHERRPRQIHLQLEARQTATDEESFAHGVIDDMIKSPEFHHPHLRSPHQQAWMFDLWHVGLCLFYISTGRYPWQSTAPATSSKMDLVLWKEWMDKICRGEPLVFDGVVPYHTALFEKYLAPNPTHRHPLAELVPFWKEEIDGQLVGSIFVRNKDMDKLSAAIASIVAECSYEQIRHSSLWGYGVHLPLTRGWSTY</sequence>
<dbReference type="InterPro" id="IPR011009">
    <property type="entry name" value="Kinase-like_dom_sf"/>
</dbReference>
<reference evidence="2 3" key="1">
    <citation type="submission" date="2019-03" db="EMBL/GenBank/DDBJ databases">
        <authorList>
            <person name="Gaulin E."/>
            <person name="Dumas B."/>
        </authorList>
    </citation>
    <scope>NUCLEOTIDE SEQUENCE [LARGE SCALE GENOMIC DNA]</scope>
    <source>
        <strain evidence="2">CBS 568.67</strain>
    </source>
</reference>
<dbReference type="Gene3D" id="1.10.510.10">
    <property type="entry name" value="Transferase(Phosphotransferase) domain 1"/>
    <property type="match status" value="1"/>
</dbReference>
<dbReference type="EMBL" id="CAADRA010000822">
    <property type="protein sequence ID" value="VFT81052.1"/>
    <property type="molecule type" value="Genomic_DNA"/>
</dbReference>
<keyword evidence="3" id="KW-1185">Reference proteome</keyword>
<dbReference type="Proteomes" id="UP000332933">
    <property type="component" value="Unassembled WGS sequence"/>
</dbReference>
<proteinExistence type="predicted"/>
<dbReference type="EMBL" id="VJMH01000822">
    <property type="protein sequence ID" value="KAF0714336.1"/>
    <property type="molecule type" value="Genomic_DNA"/>
</dbReference>
<gene>
    <name evidence="2" type="primary">Aste57867_3913</name>
    <name evidence="1" type="ORF">As57867_003902</name>
    <name evidence="2" type="ORF">ASTE57867_3913</name>
</gene>
<name>A0A485KEG7_9STRA</name>
<dbReference type="SUPFAM" id="SSF56112">
    <property type="entry name" value="Protein kinase-like (PK-like)"/>
    <property type="match status" value="1"/>
</dbReference>
<organism evidence="2 3">
    <name type="scientific">Aphanomyces stellatus</name>
    <dbReference type="NCBI Taxonomy" id="120398"/>
    <lineage>
        <taxon>Eukaryota</taxon>
        <taxon>Sar</taxon>
        <taxon>Stramenopiles</taxon>
        <taxon>Oomycota</taxon>
        <taxon>Saprolegniomycetes</taxon>
        <taxon>Saprolegniales</taxon>
        <taxon>Verrucalvaceae</taxon>
        <taxon>Aphanomyces</taxon>
    </lineage>
</organism>
<accession>A0A485KEG7</accession>
<reference evidence="1" key="2">
    <citation type="submission" date="2019-06" db="EMBL/GenBank/DDBJ databases">
        <title>Genomics analysis of Aphanomyces spp. identifies a new class of oomycete effector associated with host adaptation.</title>
        <authorList>
            <person name="Gaulin E."/>
        </authorList>
    </citation>
    <scope>NUCLEOTIDE SEQUENCE</scope>
    <source>
        <strain evidence="1">CBS 578.67</strain>
    </source>
</reference>
<dbReference type="AlphaFoldDB" id="A0A485KEG7"/>
<protein>
    <submittedName>
        <fullName evidence="2">Aste57867_3913 protein</fullName>
    </submittedName>
</protein>
<evidence type="ECO:0000313" key="2">
    <source>
        <dbReference type="EMBL" id="VFT81052.1"/>
    </source>
</evidence>
<evidence type="ECO:0000313" key="3">
    <source>
        <dbReference type="Proteomes" id="UP000332933"/>
    </source>
</evidence>